<dbReference type="EMBL" id="UNSH01000064">
    <property type="protein sequence ID" value="SZF04232.1"/>
    <property type="molecule type" value="Genomic_DNA"/>
</dbReference>
<reference evidence="1 2" key="1">
    <citation type="submission" date="2017-11" db="EMBL/GenBank/DDBJ databases">
        <authorList>
            <person name="Kracher B."/>
        </authorList>
    </citation>
    <scope>NUCLEOTIDE SEQUENCE [LARGE SCALE GENOMIC DNA]</scope>
    <source>
        <strain evidence="1 2">RACE1</strain>
    </source>
</reference>
<protein>
    <submittedName>
        <fullName evidence="1">Uncharacterized protein</fullName>
    </submittedName>
</protein>
<evidence type="ECO:0000313" key="1">
    <source>
        <dbReference type="EMBL" id="SZF04232.1"/>
    </source>
</evidence>
<dbReference type="AlphaFoldDB" id="A0A383UY57"/>
<dbReference type="VEuPathDB" id="FungiDB:BLGHR1_15028"/>
<sequence>MKTQRPTTIFPTNSVSSKISKADSQLEYYTGLNCFIRLITYQLL</sequence>
<gene>
    <name evidence="1" type="ORF">BLGHR1_15028</name>
</gene>
<name>A0A383UY57_BLUHO</name>
<organism evidence="1 2">
    <name type="scientific">Blumeria hordei</name>
    <name type="common">Barley powdery mildew</name>
    <name type="synonym">Blumeria graminis f. sp. hordei</name>
    <dbReference type="NCBI Taxonomy" id="2867405"/>
    <lineage>
        <taxon>Eukaryota</taxon>
        <taxon>Fungi</taxon>
        <taxon>Dikarya</taxon>
        <taxon>Ascomycota</taxon>
        <taxon>Pezizomycotina</taxon>
        <taxon>Leotiomycetes</taxon>
        <taxon>Erysiphales</taxon>
        <taxon>Erysiphaceae</taxon>
        <taxon>Blumeria</taxon>
    </lineage>
</organism>
<proteinExistence type="predicted"/>
<evidence type="ECO:0000313" key="2">
    <source>
        <dbReference type="Proteomes" id="UP000275772"/>
    </source>
</evidence>
<dbReference type="Proteomes" id="UP000275772">
    <property type="component" value="Unassembled WGS sequence"/>
</dbReference>
<accession>A0A383UY57</accession>